<reference evidence="2 3" key="1">
    <citation type="submission" date="2024-02" db="EMBL/GenBank/DDBJ databases">
        <title>High-quality chromosome-scale genome assembly of Pensacola bahiagrass (Paspalum notatum Flugge var. saurae).</title>
        <authorList>
            <person name="Vega J.M."/>
            <person name="Podio M."/>
            <person name="Orjuela J."/>
            <person name="Siena L.A."/>
            <person name="Pessino S.C."/>
            <person name="Combes M.C."/>
            <person name="Mariac C."/>
            <person name="Albertini E."/>
            <person name="Pupilli F."/>
            <person name="Ortiz J.P.A."/>
            <person name="Leblanc O."/>
        </authorList>
    </citation>
    <scope>NUCLEOTIDE SEQUENCE [LARGE SCALE GENOMIC DNA]</scope>
    <source>
        <strain evidence="2">R1</strain>
        <tissue evidence="2">Leaf</tissue>
    </source>
</reference>
<accession>A0AAQ3T8G0</accession>
<feature type="region of interest" description="Disordered" evidence="1">
    <location>
        <begin position="1"/>
        <end position="40"/>
    </location>
</feature>
<feature type="non-terminal residue" evidence="2">
    <location>
        <position position="98"/>
    </location>
</feature>
<name>A0AAQ3T8G0_PASNO</name>
<proteinExistence type="predicted"/>
<organism evidence="2 3">
    <name type="scientific">Paspalum notatum var. saurae</name>
    <dbReference type="NCBI Taxonomy" id="547442"/>
    <lineage>
        <taxon>Eukaryota</taxon>
        <taxon>Viridiplantae</taxon>
        <taxon>Streptophyta</taxon>
        <taxon>Embryophyta</taxon>
        <taxon>Tracheophyta</taxon>
        <taxon>Spermatophyta</taxon>
        <taxon>Magnoliopsida</taxon>
        <taxon>Liliopsida</taxon>
        <taxon>Poales</taxon>
        <taxon>Poaceae</taxon>
        <taxon>PACMAD clade</taxon>
        <taxon>Panicoideae</taxon>
        <taxon>Andropogonodae</taxon>
        <taxon>Paspaleae</taxon>
        <taxon>Paspalinae</taxon>
        <taxon>Paspalum</taxon>
    </lineage>
</organism>
<dbReference type="EMBL" id="CP144748">
    <property type="protein sequence ID" value="WVZ68461.1"/>
    <property type="molecule type" value="Genomic_DNA"/>
</dbReference>
<dbReference type="AlphaFoldDB" id="A0AAQ3T8G0"/>
<sequence>AQANERTVPRHQKNTSEREGRGVVSDEENPNPTQAPPLHQSTTLLLLLRSYTGAIRLPPAAEWITRSSLPHGVRLASARYKQLQRWVSTSIRTSTTAS</sequence>
<evidence type="ECO:0000313" key="3">
    <source>
        <dbReference type="Proteomes" id="UP001341281"/>
    </source>
</evidence>
<evidence type="ECO:0000256" key="1">
    <source>
        <dbReference type="SAM" id="MobiDB-lite"/>
    </source>
</evidence>
<evidence type="ECO:0000313" key="2">
    <source>
        <dbReference type="EMBL" id="WVZ68461.1"/>
    </source>
</evidence>
<keyword evidence="3" id="KW-1185">Reference proteome</keyword>
<dbReference type="Proteomes" id="UP001341281">
    <property type="component" value="Chromosome 04"/>
</dbReference>
<protein>
    <submittedName>
        <fullName evidence="2">Uncharacterized protein</fullName>
    </submittedName>
</protein>
<gene>
    <name evidence="2" type="ORF">U9M48_017396</name>
</gene>